<sequence length="831" mass="90902">MPSLSTVQPAITALKYRYSTSSLKSHYHLLVARLNHLPAGERLVILSLLLTGIKVDARGGSVLLWNWIVGSTWPLDATKDEEDHLLLPLPRRRKARPWLSLGLLVVLSTACAINLDAVDVAVNAAVAAKPATSRTRRRDVVACAMATNSWRSGVEMAASVGAKVKQALRGGRAIGDLFPSSSSTVRRLSNKHQMIATKLSIVQAKARAREFMGDTNGIIYFQTSASSGRSTVLLAEFLLSATESALKFKVLCLTNTRIEAELLQKNSGYFGQPCTRQMPVMGGFGFLSYNEFSALYPLDTTQGYTELLVILETPPAATADFEIAKATVCKLATQIPTVNIVGFGTGVHDLECFQSLLSRDIEVVEVIHKVAKSWREICWYKSISSGNGRDLLVQECANAVAQGRTVVSFLNGSFPAQIHEIAGPGLGGSANLIQEKIDKWTPLDQVSGVKKDADADDLPRIVSIEPGSLGFRLPVPRPGLVVMGARYVDVVLDENAAFITVSRVICPIPKNDINGLPKTTPPPAYNAEIMHTVLGIVHRFRGKEMKDMPFNWSRSDRMPSLVREIARRLELMGLVSDSGSAPGSTDKGDSVLREIKAFNGDINAACLAVGALTDDTLSRNAARLLLRMAVVASRAASLARVTPEAPADEVALFARIQDDCWGLGRFARLGHMWILLGLWESVRFTTNNFEDVEDRSFFLAGGAVKLSRPDCLGIWHTLQQYDEQFEAKQDEPAPLSDSDKEAIHRHLLGAYVDFKLQEELSRDTDSLVLVATIRRLALSDSGIPPEFISVPFITPVVKEDGGKYFIGAPTFVPPSALTTFRDRHPWKEYRV</sequence>
<organism evidence="1 2">
    <name type="scientific">Lasiosphaeria miniovina</name>
    <dbReference type="NCBI Taxonomy" id="1954250"/>
    <lineage>
        <taxon>Eukaryota</taxon>
        <taxon>Fungi</taxon>
        <taxon>Dikarya</taxon>
        <taxon>Ascomycota</taxon>
        <taxon>Pezizomycotina</taxon>
        <taxon>Sordariomycetes</taxon>
        <taxon>Sordariomycetidae</taxon>
        <taxon>Sordariales</taxon>
        <taxon>Lasiosphaeriaceae</taxon>
        <taxon>Lasiosphaeria</taxon>
    </lineage>
</organism>
<dbReference type="AlphaFoldDB" id="A0AA40BIY4"/>
<gene>
    <name evidence="1" type="ORF">B0T26DRAFT_671279</name>
</gene>
<keyword evidence="2" id="KW-1185">Reference proteome</keyword>
<accession>A0AA40BIY4</accession>
<comment type="caution">
    <text evidence="1">The sequence shown here is derived from an EMBL/GenBank/DDBJ whole genome shotgun (WGS) entry which is preliminary data.</text>
</comment>
<proteinExistence type="predicted"/>
<evidence type="ECO:0000313" key="1">
    <source>
        <dbReference type="EMBL" id="KAK0735084.1"/>
    </source>
</evidence>
<name>A0AA40BIY4_9PEZI</name>
<dbReference type="Proteomes" id="UP001172101">
    <property type="component" value="Unassembled WGS sequence"/>
</dbReference>
<dbReference type="GeneID" id="85322570"/>
<dbReference type="RefSeq" id="XP_060303961.1">
    <property type="nucleotide sequence ID" value="XM_060439300.1"/>
</dbReference>
<dbReference type="EMBL" id="JAUIRO010000001">
    <property type="protein sequence ID" value="KAK0735084.1"/>
    <property type="molecule type" value="Genomic_DNA"/>
</dbReference>
<protein>
    <submittedName>
        <fullName evidence="1">Uncharacterized protein</fullName>
    </submittedName>
</protein>
<reference evidence="1" key="1">
    <citation type="submission" date="2023-06" db="EMBL/GenBank/DDBJ databases">
        <title>Genome-scale phylogeny and comparative genomics of the fungal order Sordariales.</title>
        <authorList>
            <consortium name="Lawrence Berkeley National Laboratory"/>
            <person name="Hensen N."/>
            <person name="Bonometti L."/>
            <person name="Westerberg I."/>
            <person name="Brannstrom I.O."/>
            <person name="Guillou S."/>
            <person name="Cros-Aarteil S."/>
            <person name="Calhoun S."/>
            <person name="Haridas S."/>
            <person name="Kuo A."/>
            <person name="Mondo S."/>
            <person name="Pangilinan J."/>
            <person name="Riley R."/>
            <person name="LaButti K."/>
            <person name="Andreopoulos B."/>
            <person name="Lipzen A."/>
            <person name="Chen C."/>
            <person name="Yanf M."/>
            <person name="Daum C."/>
            <person name="Ng V."/>
            <person name="Clum A."/>
            <person name="Steindorff A."/>
            <person name="Ohm R."/>
            <person name="Martin F."/>
            <person name="Silar P."/>
            <person name="Natvig D."/>
            <person name="Lalanne C."/>
            <person name="Gautier V."/>
            <person name="Ament-velasquez S.L."/>
            <person name="Kruys A."/>
            <person name="Hutchinson M.I."/>
            <person name="Powell A.J."/>
            <person name="Barry K."/>
            <person name="Miller A.N."/>
            <person name="Grigoriev I.V."/>
            <person name="Debuchy R."/>
            <person name="Gladieux P."/>
            <person name="Thoren M.H."/>
            <person name="Johannesson H."/>
        </authorList>
    </citation>
    <scope>NUCLEOTIDE SEQUENCE</scope>
    <source>
        <strain evidence="1">SMH2392-1A</strain>
    </source>
</reference>
<evidence type="ECO:0000313" key="2">
    <source>
        <dbReference type="Proteomes" id="UP001172101"/>
    </source>
</evidence>